<evidence type="ECO:0000256" key="1">
    <source>
        <dbReference type="ARBA" id="ARBA00022884"/>
    </source>
</evidence>
<dbReference type="RefSeq" id="WP_090242986.1">
    <property type="nucleotide sequence ID" value="NZ_FNOU01000002.1"/>
</dbReference>
<evidence type="ECO:0000256" key="2">
    <source>
        <dbReference type="PROSITE-ProRule" id="PRU00626"/>
    </source>
</evidence>
<name>A0A1H3BU40_EUBBA</name>
<protein>
    <submittedName>
        <fullName evidence="4">RNA-binding protein</fullName>
    </submittedName>
</protein>
<accession>A0A1H3BU40</accession>
<dbReference type="InterPro" id="IPR051925">
    <property type="entry name" value="RNA-binding_domain"/>
</dbReference>
<dbReference type="Gene3D" id="3.30.110.60">
    <property type="entry name" value="YhbY-like"/>
    <property type="match status" value="1"/>
</dbReference>
<reference evidence="5" key="1">
    <citation type="submission" date="2016-10" db="EMBL/GenBank/DDBJ databases">
        <authorList>
            <person name="Varghese N."/>
            <person name="Submissions S."/>
        </authorList>
    </citation>
    <scope>NUCLEOTIDE SEQUENCE [LARGE SCALE GENOMIC DNA]</scope>
    <source>
        <strain evidence="5">VPI 5359</strain>
    </source>
</reference>
<dbReference type="InterPro" id="IPR001890">
    <property type="entry name" value="RNA-binding_CRM"/>
</dbReference>
<dbReference type="AlphaFoldDB" id="A0A1H3BU40"/>
<dbReference type="InterPro" id="IPR035920">
    <property type="entry name" value="YhbY-like_sf"/>
</dbReference>
<dbReference type="PROSITE" id="PS51295">
    <property type="entry name" value="CRM"/>
    <property type="match status" value="1"/>
</dbReference>
<sequence>MLTSKQISYLRKLSVNEPDIVFVGKDGLTEEVITQAREAIAARELIKGKVQKNSMEEPSAVAQALSEAIKCDVVCTMGSKFVLYKHHNLKPKIELPKKSDRKKK</sequence>
<dbReference type="SMART" id="SM01103">
    <property type="entry name" value="CRS1_YhbY"/>
    <property type="match status" value="1"/>
</dbReference>
<keyword evidence="5" id="KW-1185">Reference proteome</keyword>
<dbReference type="STRING" id="1528.SAMN04488579_102201"/>
<dbReference type="PANTHER" id="PTHR40065">
    <property type="entry name" value="RNA-BINDING PROTEIN YHBY"/>
    <property type="match status" value="1"/>
</dbReference>
<dbReference type="OrthoDB" id="9797519at2"/>
<dbReference type="Proteomes" id="UP000199652">
    <property type="component" value="Unassembled WGS sequence"/>
</dbReference>
<dbReference type="GO" id="GO:0003723">
    <property type="term" value="F:RNA binding"/>
    <property type="evidence" value="ECO:0007669"/>
    <property type="project" value="UniProtKB-UniRule"/>
</dbReference>
<evidence type="ECO:0000259" key="3">
    <source>
        <dbReference type="PROSITE" id="PS51295"/>
    </source>
</evidence>
<keyword evidence="1 2" id="KW-0694">RNA-binding</keyword>
<dbReference type="SUPFAM" id="SSF75471">
    <property type="entry name" value="YhbY-like"/>
    <property type="match status" value="1"/>
</dbReference>
<proteinExistence type="predicted"/>
<dbReference type="Pfam" id="PF01985">
    <property type="entry name" value="CRS1_YhbY"/>
    <property type="match status" value="1"/>
</dbReference>
<feature type="domain" description="CRM" evidence="3">
    <location>
        <begin position="1"/>
        <end position="96"/>
    </location>
</feature>
<organism evidence="4 5">
    <name type="scientific">Eubacterium barkeri</name>
    <name type="common">Clostridium barkeri</name>
    <dbReference type="NCBI Taxonomy" id="1528"/>
    <lineage>
        <taxon>Bacteria</taxon>
        <taxon>Bacillati</taxon>
        <taxon>Bacillota</taxon>
        <taxon>Clostridia</taxon>
        <taxon>Eubacteriales</taxon>
        <taxon>Eubacteriaceae</taxon>
        <taxon>Eubacterium</taxon>
    </lineage>
</organism>
<gene>
    <name evidence="4" type="ORF">SAMN04488579_102201</name>
</gene>
<evidence type="ECO:0000313" key="4">
    <source>
        <dbReference type="EMBL" id="SDX45178.1"/>
    </source>
</evidence>
<dbReference type="EMBL" id="FNOU01000002">
    <property type="protein sequence ID" value="SDX45178.1"/>
    <property type="molecule type" value="Genomic_DNA"/>
</dbReference>
<dbReference type="PANTHER" id="PTHR40065:SF3">
    <property type="entry name" value="RNA-BINDING PROTEIN YHBY"/>
    <property type="match status" value="1"/>
</dbReference>
<evidence type="ECO:0000313" key="5">
    <source>
        <dbReference type="Proteomes" id="UP000199652"/>
    </source>
</evidence>